<dbReference type="EMBL" id="HBHT01014767">
    <property type="protein sequence ID" value="CAD9960919.1"/>
    <property type="molecule type" value="Transcribed_RNA"/>
</dbReference>
<sequence length="293" mass="32398">MGNSLYVPLTSFGNTVTLPASRGPNFTLPCHVVASLCRVRDAEQESLWQFRQQDATAFRPQWKPWCSWLDLQDASFPLPPKLPATKANDANNRDQKTRDDLTDILDLYQNHETHGMPCHPTVPELLSEVDAFLNGSSSPGDASPCSIVIAGEGEPLLRLPALLELLSTLHDKKKMHPALSLRLTTNGLLPSCYHQPENNTPSIPQQLDEAGLDSISIALQTHDTHQYDEWMQPKTTMAAHHDVCQFIQAAATQTGLQVETTAVERATVDREATEACSQSLGVDAPVRWRSYIP</sequence>
<dbReference type="AlphaFoldDB" id="A0A7S3DNI7"/>
<proteinExistence type="predicted"/>
<protein>
    <recommendedName>
        <fullName evidence="2">Radical SAM core domain-containing protein</fullName>
    </recommendedName>
</protein>
<reference evidence="1" key="1">
    <citation type="submission" date="2021-01" db="EMBL/GenBank/DDBJ databases">
        <authorList>
            <person name="Corre E."/>
            <person name="Pelletier E."/>
            <person name="Niang G."/>
            <person name="Scheremetjew M."/>
            <person name="Finn R."/>
            <person name="Kale V."/>
            <person name="Holt S."/>
            <person name="Cochrane G."/>
            <person name="Meng A."/>
            <person name="Brown T."/>
            <person name="Cohen L."/>
        </authorList>
    </citation>
    <scope>NUCLEOTIDE SEQUENCE</scope>
    <source>
        <strain evidence="1">CCMP125</strain>
    </source>
</reference>
<dbReference type="SUPFAM" id="SSF102114">
    <property type="entry name" value="Radical SAM enzymes"/>
    <property type="match status" value="1"/>
</dbReference>
<gene>
    <name evidence="1" type="ORF">APAL1065_LOCUS9833</name>
</gene>
<organism evidence="1">
    <name type="scientific">Entomoneis paludosa</name>
    <dbReference type="NCBI Taxonomy" id="265537"/>
    <lineage>
        <taxon>Eukaryota</taxon>
        <taxon>Sar</taxon>
        <taxon>Stramenopiles</taxon>
        <taxon>Ochrophyta</taxon>
        <taxon>Bacillariophyta</taxon>
        <taxon>Bacillariophyceae</taxon>
        <taxon>Bacillariophycidae</taxon>
        <taxon>Entomoneidaceae</taxon>
        <taxon>Entomoneis</taxon>
    </lineage>
</organism>
<dbReference type="Gene3D" id="3.20.20.70">
    <property type="entry name" value="Aldolase class I"/>
    <property type="match status" value="1"/>
</dbReference>
<dbReference type="InterPro" id="IPR058240">
    <property type="entry name" value="rSAM_sf"/>
</dbReference>
<evidence type="ECO:0000313" key="1">
    <source>
        <dbReference type="EMBL" id="CAD9960919.1"/>
    </source>
</evidence>
<dbReference type="InterPro" id="IPR013785">
    <property type="entry name" value="Aldolase_TIM"/>
</dbReference>
<evidence type="ECO:0008006" key="2">
    <source>
        <dbReference type="Google" id="ProtNLM"/>
    </source>
</evidence>
<accession>A0A7S3DNI7</accession>
<name>A0A7S3DNI7_9STRA</name>